<keyword evidence="2" id="KW-1185">Reference proteome</keyword>
<name>A0A2R6P0G4_9APHY</name>
<dbReference type="AlphaFoldDB" id="A0A2R6P0G4"/>
<accession>A0A2R6P0G4</accession>
<feature type="non-terminal residue" evidence="1">
    <location>
        <position position="58"/>
    </location>
</feature>
<proteinExistence type="predicted"/>
<dbReference type="OrthoDB" id="2803695at2759"/>
<evidence type="ECO:0000313" key="2">
    <source>
        <dbReference type="Proteomes" id="UP000186601"/>
    </source>
</evidence>
<evidence type="ECO:0000313" key="1">
    <source>
        <dbReference type="EMBL" id="PSR82401.1"/>
    </source>
</evidence>
<protein>
    <submittedName>
        <fullName evidence="1">Uncharacterized protein</fullName>
    </submittedName>
</protein>
<sequence length="58" mass="6548">MLTKLDAVVQILKHHLAHDDAALLHEVGEHNVPGTNITTPDKIVVYSTFTFHNTFIRQ</sequence>
<comment type="caution">
    <text evidence="1">The sequence shown here is derived from an EMBL/GenBank/DDBJ whole genome shotgun (WGS) entry which is preliminary data.</text>
</comment>
<organism evidence="1 2">
    <name type="scientific">Hermanssonia centrifuga</name>
    <dbReference type="NCBI Taxonomy" id="98765"/>
    <lineage>
        <taxon>Eukaryota</taxon>
        <taxon>Fungi</taxon>
        <taxon>Dikarya</taxon>
        <taxon>Basidiomycota</taxon>
        <taxon>Agaricomycotina</taxon>
        <taxon>Agaricomycetes</taxon>
        <taxon>Polyporales</taxon>
        <taxon>Meruliaceae</taxon>
        <taxon>Hermanssonia</taxon>
    </lineage>
</organism>
<reference evidence="1 2" key="1">
    <citation type="submission" date="2018-02" db="EMBL/GenBank/DDBJ databases">
        <title>Genome sequence of the basidiomycete white-rot fungus Phlebia centrifuga.</title>
        <authorList>
            <person name="Granchi Z."/>
            <person name="Peng M."/>
            <person name="de Vries R.P."/>
            <person name="Hilden K."/>
            <person name="Makela M.R."/>
            <person name="Grigoriev I."/>
            <person name="Riley R."/>
        </authorList>
    </citation>
    <scope>NUCLEOTIDE SEQUENCE [LARGE SCALE GENOMIC DNA]</scope>
    <source>
        <strain evidence="1 2">FBCC195</strain>
    </source>
</reference>
<dbReference type="EMBL" id="MLYV02000587">
    <property type="protein sequence ID" value="PSR82401.1"/>
    <property type="molecule type" value="Genomic_DNA"/>
</dbReference>
<gene>
    <name evidence="1" type="ORF">PHLCEN_2v6082</name>
</gene>
<dbReference type="Proteomes" id="UP000186601">
    <property type="component" value="Unassembled WGS sequence"/>
</dbReference>